<evidence type="ECO:0000256" key="1">
    <source>
        <dbReference type="SAM" id="Phobius"/>
    </source>
</evidence>
<dbReference type="Gene3D" id="3.30.2090.10">
    <property type="entry name" value="Multidrug efflux transporter AcrB TolC docking domain, DN and DC subdomains"/>
    <property type="match status" value="2"/>
</dbReference>
<feature type="transmembrane region" description="Helical" evidence="1">
    <location>
        <begin position="364"/>
        <end position="384"/>
    </location>
</feature>
<dbReference type="Gene3D" id="1.20.1640.10">
    <property type="entry name" value="Multidrug efflux transporter AcrB transmembrane domain"/>
    <property type="match status" value="2"/>
</dbReference>
<dbReference type="PANTHER" id="PTHR32063:SF18">
    <property type="entry name" value="CATION EFFLUX SYSTEM PROTEIN"/>
    <property type="match status" value="1"/>
</dbReference>
<dbReference type="SUPFAM" id="SSF82866">
    <property type="entry name" value="Multidrug efflux transporter AcrB transmembrane domain"/>
    <property type="match status" value="2"/>
</dbReference>
<keyword evidence="1" id="KW-0472">Membrane</keyword>
<feature type="transmembrane region" description="Helical" evidence="1">
    <location>
        <begin position="526"/>
        <end position="545"/>
    </location>
</feature>
<dbReference type="OrthoDB" id="9757940at2"/>
<dbReference type="PANTHER" id="PTHR32063">
    <property type="match status" value="1"/>
</dbReference>
<proteinExistence type="predicted"/>
<dbReference type="AlphaFoldDB" id="A0A1Y6CZA3"/>
<feature type="transmembrane region" description="Helical" evidence="1">
    <location>
        <begin position="858"/>
        <end position="877"/>
    </location>
</feature>
<dbReference type="RefSeq" id="WP_085214090.1">
    <property type="nucleotide sequence ID" value="NZ_FXAM01000001.1"/>
</dbReference>
<dbReference type="EMBL" id="FXAM01000001">
    <property type="protein sequence ID" value="SMF95671.1"/>
    <property type="molecule type" value="Genomic_DNA"/>
</dbReference>
<reference evidence="2 3" key="1">
    <citation type="submission" date="2016-12" db="EMBL/GenBank/DDBJ databases">
        <authorList>
            <person name="Song W.-J."/>
            <person name="Kurnit D.M."/>
        </authorList>
    </citation>
    <scope>NUCLEOTIDE SEQUENCE [LARGE SCALE GENOMIC DNA]</scope>
    <source>
        <strain evidence="2 3">175</strain>
    </source>
</reference>
<organism evidence="2 3">
    <name type="scientific">Methylomagnum ishizawai</name>
    <dbReference type="NCBI Taxonomy" id="1760988"/>
    <lineage>
        <taxon>Bacteria</taxon>
        <taxon>Pseudomonadati</taxon>
        <taxon>Pseudomonadota</taxon>
        <taxon>Gammaproteobacteria</taxon>
        <taxon>Methylococcales</taxon>
        <taxon>Methylococcaceae</taxon>
        <taxon>Methylomagnum</taxon>
    </lineage>
</organism>
<feature type="transmembrane region" description="Helical" evidence="1">
    <location>
        <begin position="897"/>
        <end position="920"/>
    </location>
</feature>
<feature type="transmembrane region" description="Helical" evidence="1">
    <location>
        <begin position="429"/>
        <end position="451"/>
    </location>
</feature>
<dbReference type="GO" id="GO:0005886">
    <property type="term" value="C:plasma membrane"/>
    <property type="evidence" value="ECO:0007669"/>
    <property type="project" value="TreeGrafter"/>
</dbReference>
<dbReference type="Gene3D" id="3.30.70.1440">
    <property type="entry name" value="Multidrug efflux transporter AcrB pore domain"/>
    <property type="match status" value="1"/>
</dbReference>
<dbReference type="PRINTS" id="PR00702">
    <property type="entry name" value="ACRIFLAVINRP"/>
</dbReference>
<keyword evidence="1" id="KW-1133">Transmembrane helix</keyword>
<sequence>MNHFNLTAWALRHRAFTGMLMVLLLVGGVVGYALIGQGEDPKFTFRVMVVKTLYPGATAAEVEEQITDRLEKKLQELPHLDYLRSYSKPGESVIFINAREDTPPLEIPDIWYQARKKTGDIAAELPPGVVGPFFNDEFGDTYSVIYAFSGEGFGYAELKDLAESARQRFLRVPDVEKIDLIGAQDEKIFVEFSDKKLAELGFSATQIAEALRGQNALVSAGRVEEPGQNLPLRITGSLATVDEIANLAFRVNGASLRIGDVATVRRGYAEPTEFKMRFKGKEVVGLGITMNPSGDVLAMGKALQAEMARIQNELPVGATLEQVADQPKVVKRAIGEFQQTFFEALGTVLLVSFLSLGWRAGSVVALTVPLVLAGTLLCMLVFGIGLHRISLGALILALGLLVDDAMIAIEMMARKLDEGWDRVRAATYAYGATAFPMLTGTLITIAGFLPVGLARSSAGEYTVAIFQVVGIALLLSWVGAVIFTPYLGYWMLKGHPDGEAHGEQFDTPFYRRLRRWVGWCVDHRRAVIALTLALFGLGIAAMSQVPQQFFPLSNRPELIVDLWLPEGTAFAETEAAARDMEAVLAKDQDVLDYTSYVGGGSPRFFLLITQQLNHSNLAQIVVMTHDKAARERVLHRLRALFQTDFPEVRGRVMRLDVGPPQEYPVLFRVLGEDPTEVRRIADRVKAIVRANPHTVDVNDDWDERLPALRLKLDQDKARALGVSSLSLAQALRSHYSGLPVGQFREGNELIDIVWRSQPPQRASADGLPDVSVQTGNGLAVPLSQLAQLETVFEDGIRWRRNRYPAVSVRADIVDGVQAPDVATEILPDLAALRAELPPGYFIETGAAKENAEIAQKSIFVWIPLVLVATFVLLMLQLQNLAQAFLVFLTAPLGVIGAAFALLLFGAPFGFVALLGILALAGMIMRNSVILVDQIQQDEQAGLGTYDAIIESTVRRFRPILLTAAAAVLAMIPLSRNDFFGPQAITIMGGLIVATVLTVFFLPALYAAWFKVERAAGRETSTGEVQAAPEFSHATGDLR</sequence>
<feature type="transmembrane region" description="Helical" evidence="1">
    <location>
        <begin position="341"/>
        <end position="358"/>
    </location>
</feature>
<dbReference type="STRING" id="1760988.SAMN02949497_3043"/>
<feature type="transmembrane region" description="Helical" evidence="1">
    <location>
        <begin position="391"/>
        <end position="409"/>
    </location>
</feature>
<evidence type="ECO:0000313" key="2">
    <source>
        <dbReference type="EMBL" id="SMF95671.1"/>
    </source>
</evidence>
<dbReference type="Gene3D" id="3.30.70.1430">
    <property type="entry name" value="Multidrug efflux transporter AcrB pore domain"/>
    <property type="match status" value="2"/>
</dbReference>
<feature type="transmembrane region" description="Helical" evidence="1">
    <location>
        <begin position="15"/>
        <end position="35"/>
    </location>
</feature>
<feature type="transmembrane region" description="Helical" evidence="1">
    <location>
        <begin position="986"/>
        <end position="1008"/>
    </location>
</feature>
<feature type="transmembrane region" description="Helical" evidence="1">
    <location>
        <begin position="463"/>
        <end position="487"/>
    </location>
</feature>
<keyword evidence="3" id="KW-1185">Reference proteome</keyword>
<gene>
    <name evidence="2" type="ORF">SAMN02949497_3043</name>
</gene>
<dbReference type="InterPro" id="IPR001036">
    <property type="entry name" value="Acrflvin-R"/>
</dbReference>
<evidence type="ECO:0000313" key="3">
    <source>
        <dbReference type="Proteomes" id="UP000192923"/>
    </source>
</evidence>
<dbReference type="Gene3D" id="3.30.70.1320">
    <property type="entry name" value="Multidrug efflux transporter AcrB pore domain like"/>
    <property type="match status" value="1"/>
</dbReference>
<dbReference type="Pfam" id="PF00873">
    <property type="entry name" value="ACR_tran"/>
    <property type="match status" value="1"/>
</dbReference>
<dbReference type="SUPFAM" id="SSF82693">
    <property type="entry name" value="Multidrug efflux transporter AcrB pore domain, PN1, PN2, PC1 and PC2 subdomains"/>
    <property type="match status" value="3"/>
</dbReference>
<feature type="transmembrane region" description="Helical" evidence="1">
    <location>
        <begin position="956"/>
        <end position="974"/>
    </location>
</feature>
<protein>
    <submittedName>
        <fullName evidence="2">Multidrug efflux pump</fullName>
    </submittedName>
</protein>
<dbReference type="GO" id="GO:0042910">
    <property type="term" value="F:xenobiotic transmembrane transporter activity"/>
    <property type="evidence" value="ECO:0007669"/>
    <property type="project" value="TreeGrafter"/>
</dbReference>
<dbReference type="SUPFAM" id="SSF82714">
    <property type="entry name" value="Multidrug efflux transporter AcrB TolC docking domain, DN and DC subdomains"/>
    <property type="match status" value="2"/>
</dbReference>
<name>A0A1Y6CZA3_9GAMM</name>
<keyword evidence="1" id="KW-0812">Transmembrane</keyword>
<dbReference type="Proteomes" id="UP000192923">
    <property type="component" value="Unassembled WGS sequence"/>
</dbReference>
<accession>A0A1Y6CZA3</accession>
<dbReference type="InterPro" id="IPR027463">
    <property type="entry name" value="AcrB_DN_DC_subdom"/>
</dbReference>